<accession>A0A086K0G9</accession>
<dbReference type="SUPFAM" id="SSF54928">
    <property type="entry name" value="RNA-binding domain, RBD"/>
    <property type="match status" value="3"/>
</dbReference>
<dbReference type="FunFam" id="3.30.70.330:FF:000383">
    <property type="entry name" value="Sex lethal, isoform D"/>
    <property type="match status" value="1"/>
</dbReference>
<dbReference type="Gene3D" id="3.30.70.330">
    <property type="match status" value="3"/>
</dbReference>
<dbReference type="PROSITE" id="PS50102">
    <property type="entry name" value="RRM"/>
    <property type="match status" value="3"/>
</dbReference>
<comment type="caution">
    <text evidence="6">The sequence shown here is derived from an EMBL/GenBank/DDBJ whole genome shotgun (WGS) entry which is preliminary data.</text>
</comment>
<feature type="compositionally biased region" description="Basic and acidic residues" evidence="4">
    <location>
        <begin position="1"/>
        <end position="10"/>
    </location>
</feature>
<dbReference type="InterPro" id="IPR000504">
    <property type="entry name" value="RRM_dom"/>
</dbReference>
<dbReference type="AlphaFoldDB" id="A0A086K0G9"/>
<feature type="region of interest" description="Disordered" evidence="4">
    <location>
        <begin position="1044"/>
        <end position="1071"/>
    </location>
</feature>
<dbReference type="InterPro" id="IPR052462">
    <property type="entry name" value="SLIRP/GR-RBP-like"/>
</dbReference>
<dbReference type="VEuPathDB" id="ToxoDB:TGDOM2_203540"/>
<evidence type="ECO:0000313" key="7">
    <source>
        <dbReference type="Proteomes" id="UP000028837"/>
    </source>
</evidence>
<dbReference type="EMBL" id="AHZU02000974">
    <property type="protein sequence ID" value="KFG37887.1"/>
    <property type="molecule type" value="Genomic_DNA"/>
</dbReference>
<feature type="region of interest" description="Disordered" evidence="4">
    <location>
        <begin position="447"/>
        <end position="466"/>
    </location>
</feature>
<dbReference type="GO" id="GO:0010629">
    <property type="term" value="P:negative regulation of gene expression"/>
    <property type="evidence" value="ECO:0007669"/>
    <property type="project" value="UniProtKB-ARBA"/>
</dbReference>
<dbReference type="GO" id="GO:0009967">
    <property type="term" value="P:positive regulation of signal transduction"/>
    <property type="evidence" value="ECO:0007669"/>
    <property type="project" value="UniProtKB-ARBA"/>
</dbReference>
<feature type="region of interest" description="Disordered" evidence="4">
    <location>
        <begin position="1"/>
        <end position="25"/>
    </location>
</feature>
<dbReference type="Pfam" id="PF00076">
    <property type="entry name" value="RRM_1"/>
    <property type="match status" value="3"/>
</dbReference>
<feature type="domain" description="RRM" evidence="5">
    <location>
        <begin position="782"/>
        <end position="860"/>
    </location>
</feature>
<dbReference type="InterPro" id="IPR035979">
    <property type="entry name" value="RBD_domain_sf"/>
</dbReference>
<evidence type="ECO:0000256" key="1">
    <source>
        <dbReference type="ARBA" id="ARBA00022737"/>
    </source>
</evidence>
<evidence type="ECO:0000313" key="6">
    <source>
        <dbReference type="EMBL" id="KFG37887.1"/>
    </source>
</evidence>
<evidence type="ECO:0000256" key="3">
    <source>
        <dbReference type="PROSITE-ProRule" id="PRU00176"/>
    </source>
</evidence>
<proteinExistence type="predicted"/>
<feature type="region of interest" description="Disordered" evidence="4">
    <location>
        <begin position="630"/>
        <end position="650"/>
    </location>
</feature>
<keyword evidence="1" id="KW-0677">Repeat</keyword>
<evidence type="ECO:0000259" key="5">
    <source>
        <dbReference type="PROSITE" id="PS50102"/>
    </source>
</evidence>
<dbReference type="GO" id="GO:0005737">
    <property type="term" value="C:cytoplasm"/>
    <property type="evidence" value="ECO:0007669"/>
    <property type="project" value="UniProtKB-ARBA"/>
</dbReference>
<reference evidence="6 7" key="1">
    <citation type="submission" date="2014-02" db="EMBL/GenBank/DDBJ databases">
        <authorList>
            <person name="Sibley D."/>
            <person name="Venepally P."/>
            <person name="Karamycheva S."/>
            <person name="Hadjithomas M."/>
            <person name="Khan A."/>
            <person name="Brunk B."/>
            <person name="Roos D."/>
            <person name="Caler E."/>
            <person name="Lorenzi H."/>
        </authorList>
    </citation>
    <scope>NUCLEOTIDE SEQUENCE [LARGE SCALE GENOMIC DNA]</scope>
    <source>
        <strain evidence="6 7">GAB2-2007-GAL-DOM2</strain>
    </source>
</reference>
<dbReference type="PANTHER" id="PTHR48027">
    <property type="entry name" value="HETEROGENEOUS NUCLEAR RIBONUCLEOPROTEIN 87F-RELATED"/>
    <property type="match status" value="1"/>
</dbReference>
<feature type="domain" description="RRM" evidence="5">
    <location>
        <begin position="100"/>
        <end position="183"/>
    </location>
</feature>
<keyword evidence="2 3" id="KW-0694">RNA-binding</keyword>
<feature type="compositionally biased region" description="Polar residues" evidence="4">
    <location>
        <begin position="1045"/>
        <end position="1058"/>
    </location>
</feature>
<dbReference type="CDD" id="cd12362">
    <property type="entry name" value="RRM3_CELF1-6"/>
    <property type="match status" value="1"/>
</dbReference>
<dbReference type="OrthoDB" id="267048at2759"/>
<dbReference type="GO" id="GO:0003729">
    <property type="term" value="F:mRNA binding"/>
    <property type="evidence" value="ECO:0007669"/>
    <property type="project" value="UniProtKB-ARBA"/>
</dbReference>
<name>A0A086K0G9_TOXGO</name>
<feature type="domain" description="RRM" evidence="5">
    <location>
        <begin position="203"/>
        <end position="298"/>
    </location>
</feature>
<protein>
    <submittedName>
        <fullName evidence="6">Putative RNA binding protein</fullName>
    </submittedName>
</protein>
<sequence length="1127" mass="118701">MESSSVERPKAISSAPVPAPWAQGTQAEVKRPGDVFLVNAGNGCFSSGVDSFGASTDSSLGMFAPTACSTNNHSPQLDSLTALGLARTSVSRSRAPPVAVKLFVGRLPLTVTEDILCTLFNQFGPIADVVLIRDRHTNAFKGCAFVTMQSITDADRAIRHLDSAYVLDPALGGLQVKYAVGEAERLGLPGTSGSGAAAGVDQVKLFVGSLPPDIKEDALRDLFERFGRVEEVFLMKDEPGNGANLSGGAPRPGKKSRTGCAFVRFAYKEEAFFAISELNGKVIMPGSQRAMEVRFAENRRSSASAHGTTSASRTSSASASFLSILDCNVSDTPALGADGPEVGASSSFLRSQAEMERHARVDSLAVLGCLGEEQDFFASTSERMAMTAWLSLADRRRPVGWTASDSAVGTRCEAMREKRRSNLERNDEVRSKCGSIEDLFQTLGHLSLNGRGGEKPEAGHANQEVKQCEDAVIQTQSLSTAAAGAERQAQEGKPVRKQPSNPTHASTKDLPSGVWTAHGSRECQPPNTKEVEDCNAGSGSGSGGRTRAPSALDGEDHEIDIASLTAKLRLELAEFCTDENTSSTPSLPTSEAASGSATTFNHGCTSGCVSNELSACSSRCGGSAAGVDRDSCQHGTSLHEPCPSTYPSASVVPNDIHERISRNLMHPGGGALLPAALSADAFSISDVCVQATSSAAEALRNPQTENGDRLFPPDAMTWDTGHLPSLYAKADMRTSGQESLFSRRGDERSRDGMNRFLSGLRAQTGTLPQRGIGSQAHGPPGANVFIFHIPNEWSEHDLLTHFSVYGPVVSARIASDRLSGRNRGFGFVSFANGQAAAAAVTAMNGFQVNGKRLKVQIKKGEEQYAQNLRMTPAYNNCNDSTWLSTAASCSEPRSGVGDPSGNTPFLAVLGAPQRENGGGKKSHSSSTLDWLASEAKQRAAISAVPAFECAIQGESGTTTSALFEAALALRNISGREHSLHKCCPQEDAAAAAMLVATMRQPRMRRNQDSFHVAQPMPGEDADSTVDGLLPSSVSLYGSPAFCADTGSSQPSPAATESGGSPLGLSARHRPSAILPGPAYAMETTDAGYGHSGIGRWGVDRTKNMGDSAKHLLGPSRYDFVGASSRDV</sequence>
<gene>
    <name evidence="6" type="ORF">TGDOM2_203540</name>
</gene>
<evidence type="ECO:0000256" key="2">
    <source>
        <dbReference type="ARBA" id="ARBA00022884"/>
    </source>
</evidence>
<organism evidence="6 7">
    <name type="scientific">Toxoplasma gondii GAB2-2007-GAL-DOM2</name>
    <dbReference type="NCBI Taxonomy" id="1130820"/>
    <lineage>
        <taxon>Eukaryota</taxon>
        <taxon>Sar</taxon>
        <taxon>Alveolata</taxon>
        <taxon>Apicomplexa</taxon>
        <taxon>Conoidasida</taxon>
        <taxon>Coccidia</taxon>
        <taxon>Eucoccidiorida</taxon>
        <taxon>Eimeriorina</taxon>
        <taxon>Sarcocystidae</taxon>
        <taxon>Toxoplasma</taxon>
    </lineage>
</organism>
<feature type="region of interest" description="Disordered" evidence="4">
    <location>
        <begin position="478"/>
        <end position="556"/>
    </location>
</feature>
<dbReference type="InterPro" id="IPR012677">
    <property type="entry name" value="Nucleotide-bd_a/b_plait_sf"/>
</dbReference>
<dbReference type="SMART" id="SM00360">
    <property type="entry name" value="RRM"/>
    <property type="match status" value="3"/>
</dbReference>
<dbReference type="Proteomes" id="UP000028837">
    <property type="component" value="Unassembled WGS sequence"/>
</dbReference>
<evidence type="ECO:0000256" key="4">
    <source>
        <dbReference type="SAM" id="MobiDB-lite"/>
    </source>
</evidence>
<dbReference type="SMR" id="A0A086K0G9"/>